<evidence type="ECO:0000259" key="3">
    <source>
        <dbReference type="Pfam" id="PF00144"/>
    </source>
</evidence>
<dbReference type="EMBL" id="FOXO01000005">
    <property type="protein sequence ID" value="SFP62880.1"/>
    <property type="molecule type" value="Genomic_DNA"/>
</dbReference>
<dbReference type="PANTHER" id="PTHR46825">
    <property type="entry name" value="D-ALANYL-D-ALANINE-CARBOXYPEPTIDASE/ENDOPEPTIDASE AMPH"/>
    <property type="match status" value="1"/>
</dbReference>
<dbReference type="GO" id="GO:0016020">
    <property type="term" value="C:membrane"/>
    <property type="evidence" value="ECO:0007669"/>
    <property type="project" value="UniProtKB-SubCell"/>
</dbReference>
<dbReference type="Gene3D" id="3.40.710.10">
    <property type="entry name" value="DD-peptidase/beta-lactamase superfamily"/>
    <property type="match status" value="1"/>
</dbReference>
<reference evidence="5" key="1">
    <citation type="submission" date="2016-10" db="EMBL/GenBank/DDBJ databases">
        <authorList>
            <person name="Varghese N."/>
            <person name="Submissions S."/>
        </authorList>
    </citation>
    <scope>NUCLEOTIDE SEQUENCE [LARGE SCALE GENOMIC DNA]</scope>
    <source>
        <strain evidence="5">P18</strain>
    </source>
</reference>
<evidence type="ECO:0000256" key="2">
    <source>
        <dbReference type="ARBA" id="ARBA00023136"/>
    </source>
</evidence>
<evidence type="ECO:0000313" key="5">
    <source>
        <dbReference type="Proteomes" id="UP000182624"/>
    </source>
</evidence>
<dbReference type="InterPro" id="IPR012338">
    <property type="entry name" value="Beta-lactam/transpept-like"/>
</dbReference>
<feature type="domain" description="Beta-lactamase-related" evidence="3">
    <location>
        <begin position="11"/>
        <end position="104"/>
    </location>
</feature>
<dbReference type="AlphaFoldDB" id="A0A1I5RWU3"/>
<keyword evidence="2" id="KW-0472">Membrane</keyword>
<proteinExistence type="predicted"/>
<keyword evidence="5" id="KW-1185">Reference proteome</keyword>
<name>A0A1I5RWU3_9FIRM</name>
<comment type="subcellular location">
    <subcellularLocation>
        <location evidence="1">Membrane</location>
    </subcellularLocation>
</comment>
<gene>
    <name evidence="4" type="ORF">SAMN04487928_1052</name>
</gene>
<protein>
    <submittedName>
        <fullName evidence="4">Beta-lactamase</fullName>
    </submittedName>
</protein>
<dbReference type="PANTHER" id="PTHR46825:SF11">
    <property type="entry name" value="PENICILLIN-BINDING PROTEIN 4"/>
    <property type="match status" value="1"/>
</dbReference>
<dbReference type="Pfam" id="PF00144">
    <property type="entry name" value="Beta-lactamase"/>
    <property type="match status" value="1"/>
</dbReference>
<sequence length="138" mass="15187">MVMDKDFRGNAYIVKHKEVLLNYSGGFADLANEIPNTIETRFASASMSKTFVAVGILQLIEAEKLKFEDTIGAILDFDLKHIDPCVTVRQLLNHTSGVPDYFDESVMGVIGKVVKTSIEEANMSGDKVNIDSLEAIAF</sequence>
<evidence type="ECO:0000313" key="4">
    <source>
        <dbReference type="EMBL" id="SFP62880.1"/>
    </source>
</evidence>
<dbReference type="InterPro" id="IPR050491">
    <property type="entry name" value="AmpC-like"/>
</dbReference>
<dbReference type="Proteomes" id="UP000182624">
    <property type="component" value="Unassembled WGS sequence"/>
</dbReference>
<accession>A0A1I5RWU3</accession>
<dbReference type="SUPFAM" id="SSF56601">
    <property type="entry name" value="beta-lactamase/transpeptidase-like"/>
    <property type="match status" value="1"/>
</dbReference>
<evidence type="ECO:0000256" key="1">
    <source>
        <dbReference type="ARBA" id="ARBA00004370"/>
    </source>
</evidence>
<dbReference type="InterPro" id="IPR001466">
    <property type="entry name" value="Beta-lactam-related"/>
</dbReference>
<organism evidence="4 5">
    <name type="scientific">Butyrivibrio proteoclasticus</name>
    <dbReference type="NCBI Taxonomy" id="43305"/>
    <lineage>
        <taxon>Bacteria</taxon>
        <taxon>Bacillati</taxon>
        <taxon>Bacillota</taxon>
        <taxon>Clostridia</taxon>
        <taxon>Lachnospirales</taxon>
        <taxon>Lachnospiraceae</taxon>
        <taxon>Butyrivibrio</taxon>
    </lineage>
</organism>